<evidence type="ECO:0000313" key="7">
    <source>
        <dbReference type="EMBL" id="KAK2098072.1"/>
    </source>
</evidence>
<evidence type="ECO:0000256" key="3">
    <source>
        <dbReference type="ARBA" id="ARBA00022729"/>
    </source>
</evidence>
<dbReference type="PANTHER" id="PTHR22799:SF1">
    <property type="entry name" value="C-TYPE LECTIN DOMAIN FAMILY 11 MEMBER A"/>
    <property type="match status" value="1"/>
</dbReference>
<dbReference type="Pfam" id="PF00059">
    <property type="entry name" value="Lectin_C"/>
    <property type="match status" value="1"/>
</dbReference>
<evidence type="ECO:0000256" key="1">
    <source>
        <dbReference type="ARBA" id="ARBA00004613"/>
    </source>
</evidence>
<evidence type="ECO:0000256" key="2">
    <source>
        <dbReference type="ARBA" id="ARBA00022525"/>
    </source>
</evidence>
<feature type="compositionally biased region" description="Low complexity" evidence="5">
    <location>
        <begin position="7"/>
        <end position="22"/>
    </location>
</feature>
<dbReference type="PROSITE" id="PS50041">
    <property type="entry name" value="C_TYPE_LECTIN_2"/>
    <property type="match status" value="1"/>
</dbReference>
<dbReference type="InterPro" id="IPR016187">
    <property type="entry name" value="CTDL_fold"/>
</dbReference>
<dbReference type="Proteomes" id="UP001266305">
    <property type="component" value="Unassembled WGS sequence"/>
</dbReference>
<organism evidence="7 8">
    <name type="scientific">Saguinus oedipus</name>
    <name type="common">Cotton-top tamarin</name>
    <name type="synonym">Oedipomidas oedipus</name>
    <dbReference type="NCBI Taxonomy" id="9490"/>
    <lineage>
        <taxon>Eukaryota</taxon>
        <taxon>Metazoa</taxon>
        <taxon>Chordata</taxon>
        <taxon>Craniata</taxon>
        <taxon>Vertebrata</taxon>
        <taxon>Euteleostomi</taxon>
        <taxon>Mammalia</taxon>
        <taxon>Eutheria</taxon>
        <taxon>Euarchontoglires</taxon>
        <taxon>Primates</taxon>
        <taxon>Haplorrhini</taxon>
        <taxon>Platyrrhini</taxon>
        <taxon>Cebidae</taxon>
        <taxon>Callitrichinae</taxon>
        <taxon>Saguinus</taxon>
    </lineage>
</organism>
<dbReference type="Gene3D" id="3.10.100.10">
    <property type="entry name" value="Mannose-Binding Protein A, subunit A"/>
    <property type="match status" value="1"/>
</dbReference>
<dbReference type="InterPro" id="IPR016186">
    <property type="entry name" value="C-type_lectin-like/link_sf"/>
</dbReference>
<feature type="domain" description="C-type lectin" evidence="6">
    <location>
        <begin position="78"/>
        <end position="155"/>
    </location>
</feature>
<reference evidence="7 8" key="1">
    <citation type="submission" date="2023-05" db="EMBL/GenBank/DDBJ databases">
        <title>B98-5 Cell Line De Novo Hybrid Assembly: An Optical Mapping Approach.</title>
        <authorList>
            <person name="Kananen K."/>
            <person name="Auerbach J.A."/>
            <person name="Kautto E."/>
            <person name="Blachly J.S."/>
        </authorList>
    </citation>
    <scope>NUCLEOTIDE SEQUENCE [LARGE SCALE GENOMIC DNA]</scope>
    <source>
        <strain evidence="7">B95-8</strain>
        <tissue evidence="7">Cell line</tissue>
    </source>
</reference>
<evidence type="ECO:0000256" key="5">
    <source>
        <dbReference type="SAM" id="MobiDB-lite"/>
    </source>
</evidence>
<evidence type="ECO:0000256" key="4">
    <source>
        <dbReference type="ARBA" id="ARBA00022734"/>
    </source>
</evidence>
<dbReference type="InterPro" id="IPR051663">
    <property type="entry name" value="CLec_Tetranectin-domain"/>
</dbReference>
<dbReference type="InterPro" id="IPR001304">
    <property type="entry name" value="C-type_lectin-like"/>
</dbReference>
<keyword evidence="2" id="KW-0964">Secreted</keyword>
<sequence length="155" mass="16513">MGPPGDMPGSSGNDGLPGIPGECGEKGEPGERVPPVEQCGAGLPAHLDEELQATLQDFRHQILQTREALSLQGSIMAVGEKVFATSGHSVTFDATQEACARTGGSIALPRSPEENEAFASFMKKHNTYAYMGLTEGPSPGDFRYSDRTPVNYTNW</sequence>
<evidence type="ECO:0000313" key="8">
    <source>
        <dbReference type="Proteomes" id="UP001266305"/>
    </source>
</evidence>
<dbReference type="SUPFAM" id="SSF56436">
    <property type="entry name" value="C-type lectin-like"/>
    <property type="match status" value="1"/>
</dbReference>
<dbReference type="EMBL" id="JASSZA010000011">
    <property type="protein sequence ID" value="KAK2098072.1"/>
    <property type="molecule type" value="Genomic_DNA"/>
</dbReference>
<keyword evidence="4" id="KW-0430">Lectin</keyword>
<protein>
    <submittedName>
        <fullName evidence="7">Pulmonary surfactant-associated protein A2</fullName>
    </submittedName>
</protein>
<comment type="subcellular location">
    <subcellularLocation>
        <location evidence="1">Secreted</location>
    </subcellularLocation>
</comment>
<comment type="caution">
    <text evidence="7">The sequence shown here is derived from an EMBL/GenBank/DDBJ whole genome shotgun (WGS) entry which is preliminary data.</text>
</comment>
<evidence type="ECO:0000259" key="6">
    <source>
        <dbReference type="PROSITE" id="PS50041"/>
    </source>
</evidence>
<keyword evidence="8" id="KW-1185">Reference proteome</keyword>
<gene>
    <name evidence="7" type="primary">SFTPA2</name>
    <name evidence="7" type="ORF">P7K49_023523</name>
</gene>
<feature type="region of interest" description="Disordered" evidence="5">
    <location>
        <begin position="1"/>
        <end position="34"/>
    </location>
</feature>
<name>A0ABQ9ULW2_SAGOE</name>
<accession>A0ABQ9ULW2</accession>
<proteinExistence type="predicted"/>
<dbReference type="PANTHER" id="PTHR22799">
    <property type="entry name" value="TETRANECTIN-RELATED"/>
    <property type="match status" value="1"/>
</dbReference>
<keyword evidence="3" id="KW-0732">Signal</keyword>